<dbReference type="EMBL" id="AAVQ01000001">
    <property type="protein sequence ID" value="EAZ63621.2"/>
    <property type="molecule type" value="Genomic_DNA"/>
</dbReference>
<accession>A3GGZ9</accession>
<dbReference type="InParanoid" id="A3GGZ9"/>
<evidence type="ECO:0000313" key="2">
    <source>
        <dbReference type="EMBL" id="EAZ63621.2"/>
    </source>
</evidence>
<organism evidence="2 3">
    <name type="scientific">Scheffersomyces stipitis (strain ATCC 58785 / CBS 6054 / NBRC 10063 / NRRL Y-11545)</name>
    <name type="common">Yeast</name>
    <name type="synonym">Pichia stipitis</name>
    <dbReference type="NCBI Taxonomy" id="322104"/>
    <lineage>
        <taxon>Eukaryota</taxon>
        <taxon>Fungi</taxon>
        <taxon>Dikarya</taxon>
        <taxon>Ascomycota</taxon>
        <taxon>Saccharomycotina</taxon>
        <taxon>Pichiomycetes</taxon>
        <taxon>Debaryomycetaceae</taxon>
        <taxon>Scheffersomyces</taxon>
    </lineage>
</organism>
<feature type="region of interest" description="Disordered" evidence="1">
    <location>
        <begin position="1"/>
        <end position="70"/>
    </location>
</feature>
<proteinExistence type="predicted"/>
<keyword evidence="3" id="KW-1185">Reference proteome</keyword>
<dbReference type="AlphaFoldDB" id="A3GGZ9"/>
<dbReference type="Proteomes" id="UP000002258">
    <property type="component" value="Chromosome 1"/>
</dbReference>
<feature type="compositionally biased region" description="Polar residues" evidence="1">
    <location>
        <begin position="249"/>
        <end position="275"/>
    </location>
</feature>
<dbReference type="OrthoDB" id="5377012at2759"/>
<dbReference type="GeneID" id="4851548"/>
<dbReference type="eggNOG" id="ENOG502SFF8">
    <property type="taxonomic scope" value="Eukaryota"/>
</dbReference>
<evidence type="ECO:0000256" key="1">
    <source>
        <dbReference type="SAM" id="MobiDB-lite"/>
    </source>
</evidence>
<feature type="compositionally biased region" description="Low complexity" evidence="1">
    <location>
        <begin position="55"/>
        <end position="70"/>
    </location>
</feature>
<protein>
    <submittedName>
        <fullName evidence="2">Cell wall integrity and stress response component 2</fullName>
    </submittedName>
</protein>
<evidence type="ECO:0000313" key="3">
    <source>
        <dbReference type="Proteomes" id="UP000002258"/>
    </source>
</evidence>
<comment type="caution">
    <text evidence="2">The sequence shown here is derived from an EMBL/GenBank/DDBJ whole genome shotgun (WGS) entry which is preliminary data.</text>
</comment>
<dbReference type="RefSeq" id="XP_001387644.2">
    <property type="nucleotide sequence ID" value="XM_001387607.1"/>
</dbReference>
<sequence>MSTTQQQEHQGVPDRRSAKGRFSWVRRLMQGQSRQAVAPSGLGAPRGNIYEPRSSRGLSGGSVAVAGGSRKSRRAAAAISINAGSHLNEANENGEADDDTYTYDSDMQSFATEGRSSIGQRTSVSDNISTIPLKSITSAQSTKSPSILSDGVQDQNSINASTAETSITPSVQTTTHLSPSNYTTHLAVVPNGQERDIESIVTLASSTRRIRRRSIDTNCSTAGIPPASIMERLSVQPTAANSTYAVSIKTNDRTSQTEPSQSSMYDFTDQTSSVRSDYGAEVSA</sequence>
<reference evidence="2 3" key="1">
    <citation type="journal article" date="2007" name="Nat. Biotechnol.">
        <title>Genome sequence of the lignocellulose-bioconverting and xylose-fermenting yeast Pichia stipitis.</title>
        <authorList>
            <person name="Jeffries T.W."/>
            <person name="Grigoriev I.V."/>
            <person name="Grimwood J."/>
            <person name="Laplaza J.M."/>
            <person name="Aerts A."/>
            <person name="Salamov A."/>
            <person name="Schmutz J."/>
            <person name="Lindquist E."/>
            <person name="Dehal P."/>
            <person name="Shapiro H."/>
            <person name="Jin Y.S."/>
            <person name="Passoth V."/>
            <person name="Richardson P.M."/>
        </authorList>
    </citation>
    <scope>NUCLEOTIDE SEQUENCE [LARGE SCALE GENOMIC DNA]</scope>
    <source>
        <strain evidence="3">ATCC 58785 / CBS 6054 / NBRC 10063 / NRRL Y-11545</strain>
    </source>
</reference>
<dbReference type="KEGG" id="pic:PICST_28798"/>
<name>A3GGZ9_PICST</name>
<dbReference type="STRING" id="322104.A3GGZ9"/>
<dbReference type="HOGENOM" id="CLU_852572_0_0_1"/>
<gene>
    <name evidence="2" type="primary">WSC2</name>
    <name evidence="2" type="ORF">PICST_28798</name>
</gene>
<feature type="region of interest" description="Disordered" evidence="1">
    <location>
        <begin position="249"/>
        <end position="284"/>
    </location>
</feature>